<dbReference type="EMBL" id="NBSK02000004">
    <property type="protein sequence ID" value="KAJ0214577.1"/>
    <property type="molecule type" value="Genomic_DNA"/>
</dbReference>
<evidence type="ECO:0000313" key="1">
    <source>
        <dbReference type="EMBL" id="KAJ0214577.1"/>
    </source>
</evidence>
<dbReference type="Proteomes" id="UP000235145">
    <property type="component" value="Unassembled WGS sequence"/>
</dbReference>
<name>A0A9R1XP84_LACSA</name>
<dbReference type="AlphaFoldDB" id="A0A9R1XP84"/>
<gene>
    <name evidence="1" type="ORF">LSAT_V11C400183230</name>
</gene>
<comment type="caution">
    <text evidence="1">The sequence shown here is derived from an EMBL/GenBank/DDBJ whole genome shotgun (WGS) entry which is preliminary data.</text>
</comment>
<proteinExistence type="predicted"/>
<dbReference type="PANTHER" id="PTHR47718:SF12">
    <property type="entry name" value="PROTEIN FAR1-RELATED SEQUENCE"/>
    <property type="match status" value="1"/>
</dbReference>
<evidence type="ECO:0000313" key="2">
    <source>
        <dbReference type="Proteomes" id="UP000235145"/>
    </source>
</evidence>
<sequence>MSGLEQLEQIKSDISTQRHFLCNREGKPKVDKVDTLDPQHNKMQRRKDSFRSECKAKIKYIVDDFVEQHTHDLFGKGIMYLSSTKRKLDYS</sequence>
<organism evidence="1 2">
    <name type="scientific">Lactuca sativa</name>
    <name type="common">Garden lettuce</name>
    <dbReference type="NCBI Taxonomy" id="4236"/>
    <lineage>
        <taxon>Eukaryota</taxon>
        <taxon>Viridiplantae</taxon>
        <taxon>Streptophyta</taxon>
        <taxon>Embryophyta</taxon>
        <taxon>Tracheophyta</taxon>
        <taxon>Spermatophyta</taxon>
        <taxon>Magnoliopsida</taxon>
        <taxon>eudicotyledons</taxon>
        <taxon>Gunneridae</taxon>
        <taxon>Pentapetalae</taxon>
        <taxon>asterids</taxon>
        <taxon>campanulids</taxon>
        <taxon>Asterales</taxon>
        <taxon>Asteraceae</taxon>
        <taxon>Cichorioideae</taxon>
        <taxon>Cichorieae</taxon>
        <taxon>Lactucinae</taxon>
        <taxon>Lactuca</taxon>
    </lineage>
</organism>
<dbReference type="PANTHER" id="PTHR47718">
    <property type="entry name" value="OS01G0519700 PROTEIN"/>
    <property type="match status" value="1"/>
</dbReference>
<keyword evidence="2" id="KW-1185">Reference proteome</keyword>
<accession>A0A9R1XP84</accession>
<protein>
    <submittedName>
        <fullName evidence="1">Uncharacterized protein</fullName>
    </submittedName>
</protein>
<reference evidence="1 2" key="1">
    <citation type="journal article" date="2017" name="Nat. Commun.">
        <title>Genome assembly with in vitro proximity ligation data and whole-genome triplication in lettuce.</title>
        <authorList>
            <person name="Reyes-Chin-Wo S."/>
            <person name="Wang Z."/>
            <person name="Yang X."/>
            <person name="Kozik A."/>
            <person name="Arikit S."/>
            <person name="Song C."/>
            <person name="Xia L."/>
            <person name="Froenicke L."/>
            <person name="Lavelle D.O."/>
            <person name="Truco M.J."/>
            <person name="Xia R."/>
            <person name="Zhu S."/>
            <person name="Xu C."/>
            <person name="Xu H."/>
            <person name="Xu X."/>
            <person name="Cox K."/>
            <person name="Korf I."/>
            <person name="Meyers B.C."/>
            <person name="Michelmore R.W."/>
        </authorList>
    </citation>
    <scope>NUCLEOTIDE SEQUENCE [LARGE SCALE GENOMIC DNA]</scope>
    <source>
        <strain evidence="2">cv. Salinas</strain>
        <tissue evidence="1">Seedlings</tissue>
    </source>
</reference>